<feature type="transmembrane region" description="Helical" evidence="1">
    <location>
        <begin position="45"/>
        <end position="65"/>
    </location>
</feature>
<proteinExistence type="predicted"/>
<organism evidence="2 3">
    <name type="scientific">Oikopleura dioica</name>
    <name type="common">Tunicate</name>
    <dbReference type="NCBI Taxonomy" id="34765"/>
    <lineage>
        <taxon>Eukaryota</taxon>
        <taxon>Metazoa</taxon>
        <taxon>Chordata</taxon>
        <taxon>Tunicata</taxon>
        <taxon>Appendicularia</taxon>
        <taxon>Copelata</taxon>
        <taxon>Oikopleuridae</taxon>
        <taxon>Oikopleura</taxon>
    </lineage>
</organism>
<evidence type="ECO:0000256" key="1">
    <source>
        <dbReference type="SAM" id="Phobius"/>
    </source>
</evidence>
<keyword evidence="1" id="KW-0472">Membrane</keyword>
<dbReference type="EMBL" id="OU015566">
    <property type="protein sequence ID" value="CAG5105841.1"/>
    <property type="molecule type" value="Genomic_DNA"/>
</dbReference>
<accession>A0ABN7SVL8</accession>
<gene>
    <name evidence="2" type="ORF">OKIOD_LOCUS11267</name>
</gene>
<keyword evidence="1" id="KW-0812">Transmembrane</keyword>
<reference evidence="2 3" key="1">
    <citation type="submission" date="2021-04" db="EMBL/GenBank/DDBJ databases">
        <authorList>
            <person name="Bliznina A."/>
        </authorList>
    </citation>
    <scope>NUCLEOTIDE SEQUENCE [LARGE SCALE GENOMIC DNA]</scope>
</reference>
<dbReference type="Proteomes" id="UP001158576">
    <property type="component" value="Chromosome 1"/>
</dbReference>
<name>A0ABN7SVL8_OIKDI</name>
<evidence type="ECO:0000313" key="3">
    <source>
        <dbReference type="Proteomes" id="UP001158576"/>
    </source>
</evidence>
<sequence length="72" mass="8533">MDIRVVDMSASSSERQLPKKSFFRKVMDDIKADEKTNWKALFNSFIMFAEWIAFLTFIFTVLRLATSKLEYK</sequence>
<protein>
    <submittedName>
        <fullName evidence="2">Oidioi.mRNA.OKI2018_I69.chr1.g2502.t1.cds</fullName>
    </submittedName>
</protein>
<keyword evidence="1" id="KW-1133">Transmembrane helix</keyword>
<keyword evidence="3" id="KW-1185">Reference proteome</keyword>
<evidence type="ECO:0000313" key="2">
    <source>
        <dbReference type="EMBL" id="CAG5105841.1"/>
    </source>
</evidence>